<dbReference type="Proteomes" id="UP001106592">
    <property type="component" value="Unassembled WGS sequence"/>
</dbReference>
<sequence>MFEVLIHRSKFKYFKKGANGFISFLPASDEDDFSAVMVRDLNGTLGFDVNQLAESILDDLLGECYCLRGSGSVDHPGVFPKGGMPNFFFKNKGDAFHRLVASHERYVLAMKKYSVISRYRHTEKPEPSELSHFLQDDSRIEKPLYESLLSSCEYFGISQGSQEHGWGAFDLISRDMDGFFTKLENLLGDDGRLVFIEKMRDMPCW</sequence>
<reference evidence="1" key="1">
    <citation type="journal article" date="2022" name="Int. J. Syst. Evol. Microbiol.">
        <title>Pseudomonas aegrilactucae sp. nov. and Pseudomonas morbosilactucae sp. nov., pathogens causing bacterial rot of lettuce in Japan.</title>
        <authorList>
            <person name="Sawada H."/>
            <person name="Fujikawa T."/>
            <person name="Satou M."/>
        </authorList>
    </citation>
    <scope>NUCLEOTIDE SEQUENCE</scope>
    <source>
        <strain evidence="1">MAFF 301350</strain>
    </source>
</reference>
<organism evidence="1 2">
    <name type="scientific">Pseudomonas aegrilactucae</name>
    <dbReference type="NCBI Taxonomy" id="2854028"/>
    <lineage>
        <taxon>Bacteria</taxon>
        <taxon>Pseudomonadati</taxon>
        <taxon>Pseudomonadota</taxon>
        <taxon>Gammaproteobacteria</taxon>
        <taxon>Pseudomonadales</taxon>
        <taxon>Pseudomonadaceae</taxon>
        <taxon>Pseudomonas</taxon>
    </lineage>
</organism>
<evidence type="ECO:0000313" key="1">
    <source>
        <dbReference type="EMBL" id="MBV6290500.1"/>
    </source>
</evidence>
<accession>A0A9Q2XRA8</accession>
<evidence type="ECO:0000313" key="2">
    <source>
        <dbReference type="Proteomes" id="UP001106592"/>
    </source>
</evidence>
<keyword evidence="2" id="KW-1185">Reference proteome</keyword>
<comment type="caution">
    <text evidence="1">The sequence shown here is derived from an EMBL/GenBank/DDBJ whole genome shotgun (WGS) entry which is preliminary data.</text>
</comment>
<gene>
    <name evidence="1" type="ORF">KUO17_26395</name>
</gene>
<dbReference type="AlphaFoldDB" id="A0A9Q2XRA8"/>
<proteinExistence type="predicted"/>
<protein>
    <submittedName>
        <fullName evidence="1">Uncharacterized protein</fullName>
    </submittedName>
</protein>
<dbReference type="EMBL" id="JAHTBI010000177">
    <property type="protein sequence ID" value="MBV6290500.1"/>
    <property type="molecule type" value="Genomic_DNA"/>
</dbReference>
<dbReference type="RefSeq" id="WP_217978480.1">
    <property type="nucleotide sequence ID" value="NZ_JAHTBI010000177.1"/>
</dbReference>
<reference evidence="1" key="2">
    <citation type="journal article" date="2023" name="Plant Pathol.">
        <title>Dismantling and reorganizing Pseudomonas marginalis sensu#lato.</title>
        <authorList>
            <person name="Sawada H."/>
            <person name="Fujikawa T."/>
            <person name="Satou M."/>
        </authorList>
    </citation>
    <scope>NUCLEOTIDE SEQUENCE</scope>
    <source>
        <strain evidence="1">MAFF 301350</strain>
    </source>
</reference>
<name>A0A9Q2XRA8_9PSED</name>